<evidence type="ECO:0000256" key="8">
    <source>
        <dbReference type="SAM" id="Phobius"/>
    </source>
</evidence>
<dbReference type="Gene3D" id="1.20.1070.10">
    <property type="entry name" value="Rhodopsin 7-helix transmembrane proteins"/>
    <property type="match status" value="1"/>
</dbReference>
<feature type="transmembrane region" description="Helical" evidence="8">
    <location>
        <begin position="258"/>
        <end position="281"/>
    </location>
</feature>
<feature type="transmembrane region" description="Helical" evidence="8">
    <location>
        <begin position="220"/>
        <end position="238"/>
    </location>
</feature>
<keyword evidence="11" id="KW-1185">Reference proteome</keyword>
<proteinExistence type="predicted"/>
<dbReference type="SUPFAM" id="SSF81321">
    <property type="entry name" value="Family A G protein-coupled receptor-like"/>
    <property type="match status" value="1"/>
</dbReference>
<evidence type="ECO:0000256" key="3">
    <source>
        <dbReference type="ARBA" id="ARBA00022989"/>
    </source>
</evidence>
<feature type="transmembrane region" description="Helical" evidence="8">
    <location>
        <begin position="168"/>
        <end position="190"/>
    </location>
</feature>
<evidence type="ECO:0000313" key="10">
    <source>
        <dbReference type="EMBL" id="EDO42977.1"/>
    </source>
</evidence>
<feature type="non-terminal residue" evidence="10">
    <location>
        <position position="292"/>
    </location>
</feature>
<dbReference type="PANTHER" id="PTHR45695">
    <property type="entry name" value="LEUCOKININ RECEPTOR-RELATED"/>
    <property type="match status" value="1"/>
</dbReference>
<organism evidence="10 11">
    <name type="scientific">Nematostella vectensis</name>
    <name type="common">Starlet sea anemone</name>
    <dbReference type="NCBI Taxonomy" id="45351"/>
    <lineage>
        <taxon>Eukaryota</taxon>
        <taxon>Metazoa</taxon>
        <taxon>Cnidaria</taxon>
        <taxon>Anthozoa</taxon>
        <taxon>Hexacorallia</taxon>
        <taxon>Actiniaria</taxon>
        <taxon>Edwardsiidae</taxon>
        <taxon>Nematostella</taxon>
    </lineage>
</organism>
<accession>A7S091</accession>
<name>A7S091_NEMVE</name>
<keyword evidence="6" id="KW-0675">Receptor</keyword>
<dbReference type="GO" id="GO:0005886">
    <property type="term" value="C:plasma membrane"/>
    <property type="evidence" value="ECO:0000318"/>
    <property type="project" value="GO_Central"/>
</dbReference>
<keyword evidence="5 8" id="KW-0472">Membrane</keyword>
<dbReference type="PRINTS" id="PR00237">
    <property type="entry name" value="GPCRRHODOPSN"/>
</dbReference>
<comment type="subcellular location">
    <subcellularLocation>
        <location evidence="1">Membrane</location>
        <topology evidence="1">Multi-pass membrane protein</topology>
    </subcellularLocation>
</comment>
<feature type="transmembrane region" description="Helical" evidence="8">
    <location>
        <begin position="121"/>
        <end position="139"/>
    </location>
</feature>
<dbReference type="Pfam" id="PF00001">
    <property type="entry name" value="7tm_1"/>
    <property type="match status" value="1"/>
</dbReference>
<keyword evidence="2 8" id="KW-0812">Transmembrane</keyword>
<evidence type="ECO:0000256" key="6">
    <source>
        <dbReference type="ARBA" id="ARBA00023170"/>
    </source>
</evidence>
<dbReference type="GO" id="GO:0004930">
    <property type="term" value="F:G protein-coupled receptor activity"/>
    <property type="evidence" value="ECO:0000318"/>
    <property type="project" value="GO_Central"/>
</dbReference>
<dbReference type="PROSITE" id="PS50262">
    <property type="entry name" value="G_PROTEIN_RECEP_F1_2"/>
    <property type="match status" value="1"/>
</dbReference>
<dbReference type="InParanoid" id="A7S091"/>
<keyword evidence="3 8" id="KW-1133">Transmembrane helix</keyword>
<dbReference type="InterPro" id="IPR017452">
    <property type="entry name" value="GPCR_Rhodpsn_7TM"/>
</dbReference>
<feature type="non-terminal residue" evidence="10">
    <location>
        <position position="1"/>
    </location>
</feature>
<evidence type="ECO:0000256" key="7">
    <source>
        <dbReference type="ARBA" id="ARBA00023224"/>
    </source>
</evidence>
<dbReference type="KEGG" id="nve:5514875"/>
<keyword evidence="4" id="KW-0297">G-protein coupled receptor</keyword>
<evidence type="ECO:0000313" key="11">
    <source>
        <dbReference type="Proteomes" id="UP000001593"/>
    </source>
</evidence>
<dbReference type="HOGENOM" id="CLU_009579_6_4_1"/>
<dbReference type="Proteomes" id="UP000001593">
    <property type="component" value="Unassembled WGS sequence"/>
</dbReference>
<dbReference type="PANTHER" id="PTHR45695:SF9">
    <property type="entry name" value="LEUCOKININ RECEPTOR"/>
    <property type="match status" value="1"/>
</dbReference>
<dbReference type="EMBL" id="DS469559">
    <property type="protein sequence ID" value="EDO42977.1"/>
    <property type="molecule type" value="Genomic_DNA"/>
</dbReference>
<keyword evidence="7" id="KW-0807">Transducer</keyword>
<evidence type="ECO:0000256" key="4">
    <source>
        <dbReference type="ARBA" id="ARBA00023040"/>
    </source>
</evidence>
<feature type="transmembrane region" description="Helical" evidence="8">
    <location>
        <begin position="38"/>
        <end position="62"/>
    </location>
</feature>
<dbReference type="GO" id="GO:0007186">
    <property type="term" value="P:G protein-coupled receptor signaling pathway"/>
    <property type="evidence" value="ECO:0000318"/>
    <property type="project" value="GO_Central"/>
</dbReference>
<dbReference type="eggNOG" id="KOG3656">
    <property type="taxonomic scope" value="Eukaryota"/>
</dbReference>
<dbReference type="STRING" id="45351.A7S091"/>
<dbReference type="PhylomeDB" id="A7S091"/>
<feature type="transmembrane region" description="Helical" evidence="8">
    <location>
        <begin position="6"/>
        <end position="26"/>
    </location>
</feature>
<dbReference type="OMA" id="SCHANSA"/>
<evidence type="ECO:0000256" key="1">
    <source>
        <dbReference type="ARBA" id="ARBA00004141"/>
    </source>
</evidence>
<gene>
    <name evidence="10" type="ORF">NEMVEDRAFT_v1g34518</name>
</gene>
<sequence length="292" mass="33379">VVVTAAYAIIFPVAIMGNFLAIYIVFRKKSMRSVTNLLLVNMFVGNLLVAFIIMPYSVSYLYVQHHWVGGAAGSLACKLLHFAYALPIAASIFSLLLSSVDRYIAVLQPFKEIKLIRNTKASTTLIWLLSILFMSPYLYKFRAIKMADGNFYCMVDWSPADTVVASQIYFIVIFVFLYTLPLLMIGTLYFRIGLKLWYRKIPGNITKNSTRAAEHAKWKVIKMLIIVVTVFAISWVPAHSMHVLIYFDTQRYLGLPMWFKLMCFWVCHANSAVSPCIFVSLSEKFRHSFLSI</sequence>
<evidence type="ECO:0000256" key="2">
    <source>
        <dbReference type="ARBA" id="ARBA00022692"/>
    </source>
</evidence>
<dbReference type="OrthoDB" id="5987936at2759"/>
<protein>
    <recommendedName>
        <fullName evidence="9">G-protein coupled receptors family 1 profile domain-containing protein</fullName>
    </recommendedName>
</protein>
<evidence type="ECO:0000256" key="5">
    <source>
        <dbReference type="ARBA" id="ARBA00023136"/>
    </source>
</evidence>
<dbReference type="InterPro" id="IPR000276">
    <property type="entry name" value="GPCR_Rhodpsn"/>
</dbReference>
<feature type="transmembrane region" description="Helical" evidence="8">
    <location>
        <begin position="82"/>
        <end position="100"/>
    </location>
</feature>
<feature type="domain" description="G-protein coupled receptors family 1 profile" evidence="9">
    <location>
        <begin position="17"/>
        <end position="278"/>
    </location>
</feature>
<dbReference type="FunFam" id="1.20.1070.10:FF:000291">
    <property type="entry name" value="Predicted protein"/>
    <property type="match status" value="1"/>
</dbReference>
<dbReference type="AlphaFoldDB" id="A7S091"/>
<reference evidence="10 11" key="1">
    <citation type="journal article" date="2007" name="Science">
        <title>Sea anemone genome reveals ancestral eumetazoan gene repertoire and genomic organization.</title>
        <authorList>
            <person name="Putnam N.H."/>
            <person name="Srivastava M."/>
            <person name="Hellsten U."/>
            <person name="Dirks B."/>
            <person name="Chapman J."/>
            <person name="Salamov A."/>
            <person name="Terry A."/>
            <person name="Shapiro H."/>
            <person name="Lindquist E."/>
            <person name="Kapitonov V.V."/>
            <person name="Jurka J."/>
            <person name="Genikhovich G."/>
            <person name="Grigoriev I.V."/>
            <person name="Lucas S.M."/>
            <person name="Steele R.E."/>
            <person name="Finnerty J.R."/>
            <person name="Technau U."/>
            <person name="Martindale M.Q."/>
            <person name="Rokhsar D.S."/>
        </authorList>
    </citation>
    <scope>NUCLEOTIDE SEQUENCE [LARGE SCALE GENOMIC DNA]</scope>
    <source>
        <strain evidence="11">CH2 X CH6</strain>
    </source>
</reference>
<evidence type="ECO:0000259" key="9">
    <source>
        <dbReference type="PROSITE" id="PS50262"/>
    </source>
</evidence>